<evidence type="ECO:0000256" key="1">
    <source>
        <dbReference type="SAM" id="MobiDB-lite"/>
    </source>
</evidence>
<feature type="region of interest" description="Disordered" evidence="1">
    <location>
        <begin position="1"/>
        <end position="24"/>
    </location>
</feature>
<sequence>MSTDNKMNPPTVVPHASDSNRPAVLGCHPHEAVYREAKSNHKSLWLMAVSVLNYYFLGKWQNAVTNIGNDGLLMANDGSRKQLPPPKNKEEAFLRFWAGK</sequence>
<evidence type="ECO:0000313" key="2">
    <source>
        <dbReference type="EMBL" id="KAJ5151657.1"/>
    </source>
</evidence>
<name>A0A9W9LET7_9EURO</name>
<protein>
    <submittedName>
        <fullName evidence="2">Uncharacterized protein</fullName>
    </submittedName>
</protein>
<comment type="caution">
    <text evidence="2">The sequence shown here is derived from an EMBL/GenBank/DDBJ whole genome shotgun (WGS) entry which is preliminary data.</text>
</comment>
<accession>A0A9W9LET7</accession>
<keyword evidence="3" id="KW-1185">Reference proteome</keyword>
<dbReference type="AlphaFoldDB" id="A0A9W9LET7"/>
<gene>
    <name evidence="2" type="ORF">N7492_009952</name>
</gene>
<proteinExistence type="predicted"/>
<reference evidence="2" key="2">
    <citation type="journal article" date="2023" name="IMA Fungus">
        <title>Comparative genomic study of the Penicillium genus elucidates a diverse pangenome and 15 lateral gene transfer events.</title>
        <authorList>
            <person name="Petersen C."/>
            <person name="Sorensen T."/>
            <person name="Nielsen M.R."/>
            <person name="Sondergaard T.E."/>
            <person name="Sorensen J.L."/>
            <person name="Fitzpatrick D.A."/>
            <person name="Frisvad J.C."/>
            <person name="Nielsen K.L."/>
        </authorList>
    </citation>
    <scope>NUCLEOTIDE SEQUENCE</scope>
    <source>
        <strain evidence="2">IBT 21917</strain>
    </source>
</reference>
<dbReference type="OrthoDB" id="406156at2759"/>
<reference evidence="2" key="1">
    <citation type="submission" date="2022-11" db="EMBL/GenBank/DDBJ databases">
        <authorList>
            <person name="Petersen C."/>
        </authorList>
    </citation>
    <scope>NUCLEOTIDE SEQUENCE</scope>
    <source>
        <strain evidence="2">IBT 21917</strain>
    </source>
</reference>
<dbReference type="Proteomes" id="UP001146351">
    <property type="component" value="Unassembled WGS sequence"/>
</dbReference>
<dbReference type="EMBL" id="JAPQKO010000008">
    <property type="protein sequence ID" value="KAJ5151657.1"/>
    <property type="molecule type" value="Genomic_DNA"/>
</dbReference>
<evidence type="ECO:0000313" key="3">
    <source>
        <dbReference type="Proteomes" id="UP001146351"/>
    </source>
</evidence>
<organism evidence="2 3">
    <name type="scientific">Penicillium capsulatum</name>
    <dbReference type="NCBI Taxonomy" id="69766"/>
    <lineage>
        <taxon>Eukaryota</taxon>
        <taxon>Fungi</taxon>
        <taxon>Dikarya</taxon>
        <taxon>Ascomycota</taxon>
        <taxon>Pezizomycotina</taxon>
        <taxon>Eurotiomycetes</taxon>
        <taxon>Eurotiomycetidae</taxon>
        <taxon>Eurotiales</taxon>
        <taxon>Aspergillaceae</taxon>
        <taxon>Penicillium</taxon>
    </lineage>
</organism>